<evidence type="ECO:0000256" key="5">
    <source>
        <dbReference type="SAM" id="Phobius"/>
    </source>
</evidence>
<feature type="transmembrane region" description="Helical" evidence="5">
    <location>
        <begin position="53"/>
        <end position="69"/>
    </location>
</feature>
<evidence type="ECO:0000259" key="6">
    <source>
        <dbReference type="Pfam" id="PF04932"/>
    </source>
</evidence>
<keyword evidence="3 5" id="KW-1133">Transmembrane helix</keyword>
<feature type="domain" description="O-antigen ligase-related" evidence="6">
    <location>
        <begin position="243"/>
        <end position="388"/>
    </location>
</feature>
<accession>A0AA35UA02</accession>
<dbReference type="GO" id="GO:0016020">
    <property type="term" value="C:membrane"/>
    <property type="evidence" value="ECO:0007669"/>
    <property type="project" value="UniProtKB-SubCell"/>
</dbReference>
<comment type="subcellular location">
    <subcellularLocation>
        <location evidence="1">Membrane</location>
        <topology evidence="1">Multi-pass membrane protein</topology>
    </subcellularLocation>
</comment>
<gene>
    <name evidence="7" type="ORF">MCNOR_0131</name>
</gene>
<organism evidence="7 8">
    <name type="scientific">Methylococcus capsulatus</name>
    <dbReference type="NCBI Taxonomy" id="414"/>
    <lineage>
        <taxon>Bacteria</taxon>
        <taxon>Pseudomonadati</taxon>
        <taxon>Pseudomonadota</taxon>
        <taxon>Gammaproteobacteria</taxon>
        <taxon>Methylococcales</taxon>
        <taxon>Methylococcaceae</taxon>
        <taxon>Methylococcus</taxon>
    </lineage>
</organism>
<feature type="transmembrane region" description="Helical" evidence="5">
    <location>
        <begin position="280"/>
        <end position="302"/>
    </location>
</feature>
<dbReference type="Proteomes" id="UP001158598">
    <property type="component" value="Chromosome"/>
</dbReference>
<feature type="transmembrane region" description="Helical" evidence="5">
    <location>
        <begin position="149"/>
        <end position="168"/>
    </location>
</feature>
<evidence type="ECO:0000313" key="7">
    <source>
        <dbReference type="EMBL" id="CAI8723182.1"/>
    </source>
</evidence>
<keyword evidence="4 5" id="KW-0472">Membrane</keyword>
<proteinExistence type="predicted"/>
<reference evidence="7" key="1">
    <citation type="submission" date="2023-03" db="EMBL/GenBank/DDBJ databases">
        <authorList>
            <person name="Pearce D."/>
        </authorList>
    </citation>
    <scope>NUCLEOTIDE SEQUENCE</scope>
    <source>
        <strain evidence="7">Mc</strain>
    </source>
</reference>
<feature type="transmembrane region" description="Helical" evidence="5">
    <location>
        <begin position="240"/>
        <end position="273"/>
    </location>
</feature>
<feature type="transmembrane region" description="Helical" evidence="5">
    <location>
        <begin position="6"/>
        <end position="24"/>
    </location>
</feature>
<feature type="transmembrane region" description="Helical" evidence="5">
    <location>
        <begin position="29"/>
        <end position="47"/>
    </location>
</feature>
<dbReference type="EMBL" id="OX458332">
    <property type="protein sequence ID" value="CAI8723182.1"/>
    <property type="molecule type" value="Genomic_DNA"/>
</dbReference>
<sequence>MDWILLGKVVVTLFALAGGIATVMRRADWLFCLFLVSTGFGGFYMYAGTIWQPYKVVGLWALSYILFLDQRWIKRLKGPEALLWWASLFWLLIACGLGYLIEAPIEETSLELQGKALRPLVQWYAYASALCLVPLAVLGLACRHARRRLFEVYVVTGAVVCLGGYVQWLSFRMGFEFMPIVRLNGETQIGAFAVGQQVVQRVNSFAGEPKGLGLFLMPLFWIALLGRTAPGRERRWWASYWFAAAVGLLIVLTYSTAALIALVLSAFLMVVLLGSRMRRLLVPLGLLAALGAGFTLLSPGAASDSEFLEALRVRTVDRLDESLGERLETEALDYMTEEKPYLLPSGLGIGMYSYHLPGLRHAWGVEPIDSGWVTWLLDIGLIGTFLLVGFFAVVFMRSLRRMPRAERGEHAHIACILAALLSAACMNAGTGAILQMMLWAGAALAYAPKKHIYASSVRPRPSLDSLVQFRPPV</sequence>
<dbReference type="RefSeq" id="WP_282213420.1">
    <property type="nucleotide sequence ID" value="NZ_OX458332.1"/>
</dbReference>
<feature type="transmembrane region" description="Helical" evidence="5">
    <location>
        <begin position="416"/>
        <end position="440"/>
    </location>
</feature>
<evidence type="ECO:0000256" key="3">
    <source>
        <dbReference type="ARBA" id="ARBA00022989"/>
    </source>
</evidence>
<evidence type="ECO:0000256" key="1">
    <source>
        <dbReference type="ARBA" id="ARBA00004141"/>
    </source>
</evidence>
<dbReference type="AlphaFoldDB" id="A0AA35UA02"/>
<dbReference type="InterPro" id="IPR051533">
    <property type="entry name" value="WaaL-like"/>
</dbReference>
<protein>
    <recommendedName>
        <fullName evidence="6">O-antigen ligase-related domain-containing protein</fullName>
    </recommendedName>
</protein>
<feature type="transmembrane region" description="Helical" evidence="5">
    <location>
        <begin position="372"/>
        <end position="395"/>
    </location>
</feature>
<evidence type="ECO:0000256" key="4">
    <source>
        <dbReference type="ARBA" id="ARBA00023136"/>
    </source>
</evidence>
<feature type="transmembrane region" description="Helical" evidence="5">
    <location>
        <begin position="121"/>
        <end position="142"/>
    </location>
</feature>
<evidence type="ECO:0000313" key="8">
    <source>
        <dbReference type="Proteomes" id="UP001158598"/>
    </source>
</evidence>
<keyword evidence="2 5" id="KW-0812">Transmembrane</keyword>
<name>A0AA35UA02_METCP</name>
<evidence type="ECO:0000256" key="2">
    <source>
        <dbReference type="ARBA" id="ARBA00022692"/>
    </source>
</evidence>
<feature type="transmembrane region" description="Helical" evidence="5">
    <location>
        <begin position="81"/>
        <end position="101"/>
    </location>
</feature>
<dbReference type="Pfam" id="PF04932">
    <property type="entry name" value="Wzy_C"/>
    <property type="match status" value="1"/>
</dbReference>
<dbReference type="PANTHER" id="PTHR37422">
    <property type="entry name" value="TEICHURONIC ACID BIOSYNTHESIS PROTEIN TUAE"/>
    <property type="match status" value="1"/>
</dbReference>
<dbReference type="InterPro" id="IPR007016">
    <property type="entry name" value="O-antigen_ligase-rel_domated"/>
</dbReference>
<dbReference type="PANTHER" id="PTHR37422:SF13">
    <property type="entry name" value="LIPOPOLYSACCHARIDE BIOSYNTHESIS PROTEIN PA4999-RELATED"/>
    <property type="match status" value="1"/>
</dbReference>